<dbReference type="EMBL" id="LN649231">
    <property type="protein sequence ID" value="CEI69258.1"/>
    <property type="molecule type" value="Genomic_DNA"/>
</dbReference>
<dbReference type="PANTHER" id="PTHR44826:SF3">
    <property type="entry name" value="SPORE COAT PROTEIN SP85"/>
    <property type="match status" value="1"/>
</dbReference>
<name>A0A2L2TGM6_9HYPO</name>
<keyword evidence="4" id="KW-1185">Reference proteome</keyword>
<dbReference type="KEGG" id="fvn:FVRRES_09335"/>
<dbReference type="PANTHER" id="PTHR44826">
    <property type="entry name" value="SPORE COAT PROTEIN SP85"/>
    <property type="match status" value="1"/>
</dbReference>
<keyword evidence="1" id="KW-0677">Repeat</keyword>
<sequence length="382" mass="41448">MRVTLFILSSISAITKIAASTALPIPVSEEVPPIINPIVDPIVESIIEPAVEPVAEPVVESIVEPAIEQDVEPVVNAAVDPIIESIIEPIIDPVVELAIEPAVETVIEQVVEPAVEPIIQPVVEPIVEPIIEPAVEPIVDPIIQPGIEPAVEPVIEPVIELVSDPIGDPIIDSIVEPVIEPIIEPVAELAVEPVFETIVEPIDPIVDQIPVPETPSRISTGVIPEDLKNAMQGIQSLASDLILQASNIGGDGVKVQVIGNTFLHCQDMVDRIQEISSKISRPPTILFGWEDQGAICSAFDTFGINQTKLVTVLSMEPQSIVRDGFGDRFQECFDLLRPVLSLFIKQLIIYTPTCEAEMLRRIDQLDVAFSNAKMRIEDARQS</sequence>
<protein>
    <submittedName>
        <fullName evidence="3">Uncharacterized protein</fullName>
    </submittedName>
</protein>
<evidence type="ECO:0000313" key="4">
    <source>
        <dbReference type="Proteomes" id="UP000245910"/>
    </source>
</evidence>
<reference evidence="4" key="1">
    <citation type="submission" date="2014-10" db="EMBL/GenBank/DDBJ databases">
        <authorList>
            <person name="King R."/>
        </authorList>
    </citation>
    <scope>NUCLEOTIDE SEQUENCE [LARGE SCALE GENOMIC DNA]</scope>
    <source>
        <strain evidence="4">A3/5</strain>
    </source>
</reference>
<dbReference type="AlphaFoldDB" id="A0A2L2TGM6"/>
<feature type="signal peptide" evidence="2">
    <location>
        <begin position="1"/>
        <end position="19"/>
    </location>
</feature>
<evidence type="ECO:0000256" key="1">
    <source>
        <dbReference type="ARBA" id="ARBA00022737"/>
    </source>
</evidence>
<evidence type="ECO:0000313" key="3">
    <source>
        <dbReference type="EMBL" id="CEI69258.1"/>
    </source>
</evidence>
<dbReference type="GeneID" id="37260974"/>
<organism evidence="3 4">
    <name type="scientific">Fusarium venenatum</name>
    <dbReference type="NCBI Taxonomy" id="56646"/>
    <lineage>
        <taxon>Eukaryota</taxon>
        <taxon>Fungi</taxon>
        <taxon>Dikarya</taxon>
        <taxon>Ascomycota</taxon>
        <taxon>Pezizomycotina</taxon>
        <taxon>Sordariomycetes</taxon>
        <taxon>Hypocreomycetidae</taxon>
        <taxon>Hypocreales</taxon>
        <taxon>Nectriaceae</taxon>
        <taxon>Fusarium</taxon>
    </lineage>
</organism>
<dbReference type="STRING" id="56646.A0A2L2TGM6"/>
<accession>A0A2L2TGM6</accession>
<dbReference type="RefSeq" id="XP_025592973.1">
    <property type="nucleotide sequence ID" value="XM_025738188.2"/>
</dbReference>
<dbReference type="Proteomes" id="UP000245910">
    <property type="component" value="Chromosome III"/>
</dbReference>
<dbReference type="OrthoDB" id="5103655at2759"/>
<evidence type="ECO:0000256" key="2">
    <source>
        <dbReference type="SAM" id="SignalP"/>
    </source>
</evidence>
<proteinExistence type="predicted"/>
<feature type="chain" id="PRO_5014934531" evidence="2">
    <location>
        <begin position="20"/>
        <end position="382"/>
    </location>
</feature>
<dbReference type="InterPro" id="IPR051860">
    <property type="entry name" value="Plasmodium_CSP_Invasion"/>
</dbReference>
<keyword evidence="2" id="KW-0732">Signal</keyword>